<dbReference type="CDD" id="cd05387">
    <property type="entry name" value="BY-kinase"/>
    <property type="match status" value="1"/>
</dbReference>
<keyword evidence="6" id="KW-0997">Cell inner membrane</keyword>
<dbReference type="AlphaFoldDB" id="A0A412H6I1"/>
<comment type="subcellular location">
    <subcellularLocation>
        <location evidence="1">Cell inner membrane</location>
        <topology evidence="1">Multi-pass membrane protein</topology>
    </subcellularLocation>
</comment>
<keyword evidence="10 20" id="KW-0418">Kinase</keyword>
<feature type="domain" description="AAA" evidence="18">
    <location>
        <begin position="587"/>
        <end position="720"/>
    </location>
</feature>
<reference evidence="20 21" key="1">
    <citation type="submission" date="2018-08" db="EMBL/GenBank/DDBJ databases">
        <title>A genome reference for cultivated species of the human gut microbiota.</title>
        <authorList>
            <person name="Zou Y."/>
            <person name="Xue W."/>
            <person name="Luo G."/>
        </authorList>
    </citation>
    <scope>NUCLEOTIDE SEQUENCE [LARGE SCALE GENOMIC DNA]</scope>
    <source>
        <strain evidence="20 21">AF24-16AC</strain>
    </source>
</reference>
<evidence type="ECO:0000256" key="13">
    <source>
        <dbReference type="ARBA" id="ARBA00023136"/>
    </source>
</evidence>
<evidence type="ECO:0000256" key="4">
    <source>
        <dbReference type="ARBA" id="ARBA00011903"/>
    </source>
</evidence>
<dbReference type="InterPro" id="IPR032807">
    <property type="entry name" value="GNVR"/>
</dbReference>
<feature type="domain" description="Polysaccharide chain length determinant N-terminal" evidence="17">
    <location>
        <begin position="27"/>
        <end position="110"/>
    </location>
</feature>
<dbReference type="RefSeq" id="WP_118431150.1">
    <property type="nucleotide sequence ID" value="NZ_CAUHQG010000003.1"/>
</dbReference>
<dbReference type="GO" id="GO:0004715">
    <property type="term" value="F:non-membrane spanning protein tyrosine kinase activity"/>
    <property type="evidence" value="ECO:0007669"/>
    <property type="project" value="UniProtKB-EC"/>
</dbReference>
<comment type="similarity">
    <text evidence="3">Belongs to the etk/wzc family.</text>
</comment>
<evidence type="ECO:0000259" key="17">
    <source>
        <dbReference type="Pfam" id="PF02706"/>
    </source>
</evidence>
<dbReference type="GO" id="GO:0005524">
    <property type="term" value="F:ATP binding"/>
    <property type="evidence" value="ECO:0007669"/>
    <property type="project" value="UniProtKB-KW"/>
</dbReference>
<keyword evidence="5" id="KW-1003">Cell membrane</keyword>
<dbReference type="InterPro" id="IPR025669">
    <property type="entry name" value="AAA_dom"/>
</dbReference>
<dbReference type="GO" id="GO:0042802">
    <property type="term" value="F:identical protein binding"/>
    <property type="evidence" value="ECO:0007669"/>
    <property type="project" value="UniProtKB-ARBA"/>
</dbReference>
<dbReference type="NCBIfam" id="TIGR01007">
    <property type="entry name" value="eps_fam"/>
    <property type="match status" value="1"/>
</dbReference>
<keyword evidence="11" id="KW-0067">ATP-binding</keyword>
<keyword evidence="9" id="KW-0547">Nucleotide-binding</keyword>
<dbReference type="PANTHER" id="PTHR32309:SF13">
    <property type="entry name" value="FERRIC ENTEROBACTIN TRANSPORT PROTEIN FEPE"/>
    <property type="match status" value="1"/>
</dbReference>
<keyword evidence="7" id="KW-0808">Transferase</keyword>
<keyword evidence="14" id="KW-0829">Tyrosine-protein kinase</keyword>
<evidence type="ECO:0000256" key="2">
    <source>
        <dbReference type="ARBA" id="ARBA00007316"/>
    </source>
</evidence>
<evidence type="ECO:0000313" key="20">
    <source>
        <dbReference type="EMBL" id="RGS07921.1"/>
    </source>
</evidence>
<keyword evidence="13 16" id="KW-0472">Membrane</keyword>
<feature type="transmembrane region" description="Helical" evidence="16">
    <location>
        <begin position="503"/>
        <end position="524"/>
    </location>
</feature>
<evidence type="ECO:0000256" key="6">
    <source>
        <dbReference type="ARBA" id="ARBA00022519"/>
    </source>
</evidence>
<dbReference type="Pfam" id="PF13614">
    <property type="entry name" value="AAA_31"/>
    <property type="match status" value="1"/>
</dbReference>
<evidence type="ECO:0000259" key="19">
    <source>
        <dbReference type="Pfam" id="PF13807"/>
    </source>
</evidence>
<dbReference type="Pfam" id="PF13807">
    <property type="entry name" value="GNVR"/>
    <property type="match status" value="1"/>
</dbReference>
<evidence type="ECO:0000256" key="12">
    <source>
        <dbReference type="ARBA" id="ARBA00022989"/>
    </source>
</evidence>
<evidence type="ECO:0000256" key="10">
    <source>
        <dbReference type="ARBA" id="ARBA00022777"/>
    </source>
</evidence>
<dbReference type="EMBL" id="QRUY01000013">
    <property type="protein sequence ID" value="RGS07921.1"/>
    <property type="molecule type" value="Genomic_DNA"/>
</dbReference>
<dbReference type="InterPro" id="IPR005702">
    <property type="entry name" value="Wzc-like_C"/>
</dbReference>
<gene>
    <name evidence="20" type="ORF">DWY14_07585</name>
</gene>
<keyword evidence="8 16" id="KW-0812">Transmembrane</keyword>
<dbReference type="InterPro" id="IPR027417">
    <property type="entry name" value="P-loop_NTPase"/>
</dbReference>
<evidence type="ECO:0000256" key="8">
    <source>
        <dbReference type="ARBA" id="ARBA00022692"/>
    </source>
</evidence>
<evidence type="ECO:0000256" key="16">
    <source>
        <dbReference type="SAM" id="Phobius"/>
    </source>
</evidence>
<evidence type="ECO:0000256" key="3">
    <source>
        <dbReference type="ARBA" id="ARBA00008883"/>
    </source>
</evidence>
<evidence type="ECO:0000256" key="5">
    <source>
        <dbReference type="ARBA" id="ARBA00022475"/>
    </source>
</evidence>
<feature type="transmembrane region" description="Helical" evidence="16">
    <location>
        <begin position="28"/>
        <end position="50"/>
    </location>
</feature>
<dbReference type="PANTHER" id="PTHR32309">
    <property type="entry name" value="TYROSINE-PROTEIN KINASE"/>
    <property type="match status" value="1"/>
</dbReference>
<evidence type="ECO:0000256" key="15">
    <source>
        <dbReference type="ARBA" id="ARBA00051245"/>
    </source>
</evidence>
<evidence type="ECO:0000259" key="18">
    <source>
        <dbReference type="Pfam" id="PF13614"/>
    </source>
</evidence>
<evidence type="ECO:0000256" key="1">
    <source>
        <dbReference type="ARBA" id="ARBA00004429"/>
    </source>
</evidence>
<dbReference type="InterPro" id="IPR050445">
    <property type="entry name" value="Bact_polysacc_biosynth/exp"/>
</dbReference>
<dbReference type="EC" id="2.7.10.2" evidence="4"/>
<organism evidence="20 21">
    <name type="scientific">Phocaeicola plebeius</name>
    <dbReference type="NCBI Taxonomy" id="310297"/>
    <lineage>
        <taxon>Bacteria</taxon>
        <taxon>Pseudomonadati</taxon>
        <taxon>Bacteroidota</taxon>
        <taxon>Bacteroidia</taxon>
        <taxon>Bacteroidales</taxon>
        <taxon>Bacteroidaceae</taxon>
        <taxon>Phocaeicola</taxon>
    </lineage>
</organism>
<dbReference type="GO" id="GO:0005886">
    <property type="term" value="C:plasma membrane"/>
    <property type="evidence" value="ECO:0007669"/>
    <property type="project" value="UniProtKB-SubCell"/>
</dbReference>
<dbReference type="InterPro" id="IPR003856">
    <property type="entry name" value="LPS_length_determ_N"/>
</dbReference>
<accession>A0A412H6I1</accession>
<evidence type="ECO:0000313" key="21">
    <source>
        <dbReference type="Proteomes" id="UP000285750"/>
    </source>
</evidence>
<comment type="caution">
    <text evidence="20">The sequence shown here is derived from an EMBL/GenBank/DDBJ whole genome shotgun (WGS) entry which is preliminary data.</text>
</comment>
<name>A0A412H6I1_9BACT</name>
<proteinExistence type="inferred from homology"/>
<dbReference type="SUPFAM" id="SSF52540">
    <property type="entry name" value="P-loop containing nucleoside triphosphate hydrolases"/>
    <property type="match status" value="1"/>
</dbReference>
<evidence type="ECO:0000256" key="7">
    <source>
        <dbReference type="ARBA" id="ARBA00022679"/>
    </source>
</evidence>
<evidence type="ECO:0000256" key="9">
    <source>
        <dbReference type="ARBA" id="ARBA00022741"/>
    </source>
</evidence>
<protein>
    <recommendedName>
        <fullName evidence="4">non-specific protein-tyrosine kinase</fullName>
        <ecNumber evidence="4">2.7.10.2</ecNumber>
    </recommendedName>
</protein>
<dbReference type="Pfam" id="PF02706">
    <property type="entry name" value="Wzz"/>
    <property type="match status" value="1"/>
</dbReference>
<evidence type="ECO:0000256" key="14">
    <source>
        <dbReference type="ARBA" id="ARBA00023137"/>
    </source>
</evidence>
<comment type="similarity">
    <text evidence="2">Belongs to the CpsD/CapB family.</text>
</comment>
<feature type="domain" description="Tyrosine-protein kinase G-rich" evidence="19">
    <location>
        <begin position="445"/>
        <end position="519"/>
    </location>
</feature>
<comment type="catalytic activity">
    <reaction evidence="15">
        <text>L-tyrosyl-[protein] + ATP = O-phospho-L-tyrosyl-[protein] + ADP + H(+)</text>
        <dbReference type="Rhea" id="RHEA:10596"/>
        <dbReference type="Rhea" id="RHEA-COMP:10136"/>
        <dbReference type="Rhea" id="RHEA-COMP:20101"/>
        <dbReference type="ChEBI" id="CHEBI:15378"/>
        <dbReference type="ChEBI" id="CHEBI:30616"/>
        <dbReference type="ChEBI" id="CHEBI:46858"/>
        <dbReference type="ChEBI" id="CHEBI:61978"/>
        <dbReference type="ChEBI" id="CHEBI:456216"/>
        <dbReference type="EC" id="2.7.10.2"/>
    </reaction>
</comment>
<dbReference type="FunFam" id="3.40.50.300:FF:000527">
    <property type="entry name" value="Tyrosine-protein kinase etk"/>
    <property type="match status" value="1"/>
</dbReference>
<dbReference type="Gene3D" id="3.40.50.300">
    <property type="entry name" value="P-loop containing nucleotide triphosphate hydrolases"/>
    <property type="match status" value="1"/>
</dbReference>
<dbReference type="Proteomes" id="UP000285750">
    <property type="component" value="Unassembled WGS sequence"/>
</dbReference>
<keyword evidence="12 16" id="KW-1133">Transmembrane helix</keyword>
<sequence>MAEETKNYLLEEDNETSSFDYKAFFIKLLMYWPWILGCVAVFLIGAFFYLKTLTPLYTVSSSVLIKNESKGGTSGANLEDLGFVSTSTQSFDNELEILRSRTLIKKVVTALDLYVSYSVPGQFRDTELYKQSPVKVWVTPEEAERMGYAQVKMSFRNQQLHEVLVEHEGQEWKKTVESLPAVFSTPVGVFTFSVADSTLQTIQPVPEVIQTTVVSPNAAAASYRNRLAVSPSSKSTTIAQLTFTGSQVARGVDFLNKLVELYNEEGNNDKNEVAAKTAEFIDERIRIINKELGTTESQLASFKQRAGVVDIAADATQAAGEQASYERAYAENEVQISLVNHLKNHILNESSQFEVIPANIGLNNSDLNTVVQNYNQMLIERKRLLRTSHEDNPAVQSLNASIEVMRNSVMGAIQTAEKGLLINRQALQAQTRKYAGKVSDAPVQEKEYLSMSRQQEIQANLYLMLLQKREENNITLASTANNARVIDEPLAGGQIFPTPSQTYMIALVLGLGLPVGLIFLWGLLQFKIQTRGDVEKITHLPIVGDIPLTPETAESAIVVRENRNELMEEVFRSVRTNIQYMLQDGQKVILFTSTTSGEGKSFNAGNLACSFAFMGKKVVIVGLDIRKPGLNKVFHLSHKEAGISQYLSAPEHTDLLSLCQASTVSPNLYILPGGTIPPNPTELVARQALDDAIQQLKAHFDYVILDTAPIGMVTDTQLIARVADLSVYVCRSNYTAKSEFKLINELQQDGKLPHLCVLINGIDMNKRETGSYYGYGKYGKYGHYGYGKKYGYGYGYGYGQKK</sequence>
<evidence type="ECO:0000256" key="11">
    <source>
        <dbReference type="ARBA" id="ARBA00022840"/>
    </source>
</evidence>